<accession>A0ACB7SNY6</accession>
<evidence type="ECO:0000313" key="1">
    <source>
        <dbReference type="EMBL" id="KAH6936320.1"/>
    </source>
</evidence>
<comment type="caution">
    <text evidence="1">The sequence shown here is derived from an EMBL/GenBank/DDBJ whole genome shotgun (WGS) entry which is preliminary data.</text>
</comment>
<reference evidence="1" key="1">
    <citation type="submission" date="2020-05" db="EMBL/GenBank/DDBJ databases">
        <title>Large-scale comparative analyses of tick genomes elucidate their genetic diversity and vector capacities.</title>
        <authorList>
            <person name="Jia N."/>
            <person name="Wang J."/>
            <person name="Shi W."/>
            <person name="Du L."/>
            <person name="Sun Y."/>
            <person name="Zhan W."/>
            <person name="Jiang J."/>
            <person name="Wang Q."/>
            <person name="Zhang B."/>
            <person name="Ji P."/>
            <person name="Sakyi L.B."/>
            <person name="Cui X."/>
            <person name="Yuan T."/>
            <person name="Jiang B."/>
            <person name="Yang W."/>
            <person name="Lam T.T.-Y."/>
            <person name="Chang Q."/>
            <person name="Ding S."/>
            <person name="Wang X."/>
            <person name="Zhu J."/>
            <person name="Ruan X."/>
            <person name="Zhao L."/>
            <person name="Wei J."/>
            <person name="Que T."/>
            <person name="Du C."/>
            <person name="Cheng J."/>
            <person name="Dai P."/>
            <person name="Han X."/>
            <person name="Huang E."/>
            <person name="Gao Y."/>
            <person name="Liu J."/>
            <person name="Shao H."/>
            <person name="Ye R."/>
            <person name="Li L."/>
            <person name="Wei W."/>
            <person name="Wang X."/>
            <person name="Wang C."/>
            <person name="Yang T."/>
            <person name="Huo Q."/>
            <person name="Li W."/>
            <person name="Guo W."/>
            <person name="Chen H."/>
            <person name="Zhou L."/>
            <person name="Ni X."/>
            <person name="Tian J."/>
            <person name="Zhou Y."/>
            <person name="Sheng Y."/>
            <person name="Liu T."/>
            <person name="Pan Y."/>
            <person name="Xia L."/>
            <person name="Li J."/>
            <person name="Zhao F."/>
            <person name="Cao W."/>
        </authorList>
    </citation>
    <scope>NUCLEOTIDE SEQUENCE</scope>
    <source>
        <strain evidence="1">Hyas-2018</strain>
    </source>
</reference>
<dbReference type="EMBL" id="CM023483">
    <property type="protein sequence ID" value="KAH6936320.1"/>
    <property type="molecule type" value="Genomic_DNA"/>
</dbReference>
<protein>
    <submittedName>
        <fullName evidence="1">Uncharacterized protein</fullName>
    </submittedName>
</protein>
<name>A0ACB7SNY6_HYAAI</name>
<keyword evidence="2" id="KW-1185">Reference proteome</keyword>
<organism evidence="1 2">
    <name type="scientific">Hyalomma asiaticum</name>
    <name type="common">Tick</name>
    <dbReference type="NCBI Taxonomy" id="266040"/>
    <lineage>
        <taxon>Eukaryota</taxon>
        <taxon>Metazoa</taxon>
        <taxon>Ecdysozoa</taxon>
        <taxon>Arthropoda</taxon>
        <taxon>Chelicerata</taxon>
        <taxon>Arachnida</taxon>
        <taxon>Acari</taxon>
        <taxon>Parasitiformes</taxon>
        <taxon>Ixodida</taxon>
        <taxon>Ixodoidea</taxon>
        <taxon>Ixodidae</taxon>
        <taxon>Hyalomminae</taxon>
        <taxon>Hyalomma</taxon>
    </lineage>
</organism>
<dbReference type="Proteomes" id="UP000821845">
    <property type="component" value="Chromosome 3"/>
</dbReference>
<proteinExistence type="predicted"/>
<gene>
    <name evidence="1" type="ORF">HPB50_016100</name>
</gene>
<evidence type="ECO:0000313" key="2">
    <source>
        <dbReference type="Proteomes" id="UP000821845"/>
    </source>
</evidence>
<sequence>MIGFELCACLDAASLLMFIAYGIIVVWQATLLRFTCIRCGGCYPRRFVLGSKVAASPIWRVFRCHELFMAFFLQAPSTAWNLGNLTRKTTGQGAITWSFYKDIAWFLGSLPINNMNLVEETRSGGDTSIEMIIHTMEIGTTDEEDVLLSGATETELPSAPTEESCNSPAPQRSQGLNFSFFYLGASWPGSAHDSRIFDNSRARVHYEEGTVPGILLGDKGYPCRSYLMTPFRDKVTKGSPQHR</sequence>